<keyword evidence="2" id="KW-1185">Reference proteome</keyword>
<comment type="caution">
    <text evidence="1">The sequence shown here is derived from an EMBL/GenBank/DDBJ whole genome shotgun (WGS) entry which is preliminary data.</text>
</comment>
<dbReference type="EMBL" id="JAIUJR010000011">
    <property type="protein sequence ID" value="MCA0133764.1"/>
    <property type="molecule type" value="Genomic_DNA"/>
</dbReference>
<gene>
    <name evidence="1" type="ORF">LBU54_14295</name>
</gene>
<evidence type="ECO:0000313" key="2">
    <source>
        <dbReference type="Proteomes" id="UP001198901"/>
    </source>
</evidence>
<reference evidence="2" key="1">
    <citation type="submission" date="2023-07" db="EMBL/GenBank/DDBJ databases">
        <authorList>
            <person name="Yue Y."/>
        </authorList>
    </citation>
    <scope>NUCLEOTIDE SEQUENCE [LARGE SCALE GENOMIC DNA]</scope>
    <source>
        <strain evidence="2">D23</strain>
    </source>
</reference>
<sequence length="123" mass="14410">MAVFSLVIIWFYVSNTYVLPWEKKEVIQTTLEWGGLNDLPNEIQNLKLDKKGSMFTRQFIIEFEVDDSNKISDWIKKSKRLKNNIPKLKGNTKIYEIYPGENDSYGGRVEIEGKKVKIDMSWS</sequence>
<proteinExistence type="predicted"/>
<dbReference type="Proteomes" id="UP001198901">
    <property type="component" value="Unassembled WGS sequence"/>
</dbReference>
<protein>
    <submittedName>
        <fullName evidence="1">Uncharacterized protein</fullName>
    </submittedName>
</protein>
<name>A0ABS7XWJ6_9FLAO</name>
<dbReference type="RefSeq" id="WP_224531501.1">
    <property type="nucleotide sequence ID" value="NZ_JAIUJR010000011.1"/>
</dbReference>
<organism evidence="1 2">
    <name type="scientific">Winogradskyella alexanderae</name>
    <dbReference type="NCBI Taxonomy" id="2877123"/>
    <lineage>
        <taxon>Bacteria</taxon>
        <taxon>Pseudomonadati</taxon>
        <taxon>Bacteroidota</taxon>
        <taxon>Flavobacteriia</taxon>
        <taxon>Flavobacteriales</taxon>
        <taxon>Flavobacteriaceae</taxon>
        <taxon>Winogradskyella</taxon>
    </lineage>
</organism>
<evidence type="ECO:0000313" key="1">
    <source>
        <dbReference type="EMBL" id="MCA0133764.1"/>
    </source>
</evidence>
<accession>A0ABS7XWJ6</accession>